<feature type="region of interest" description="Disordered" evidence="1">
    <location>
        <begin position="1"/>
        <end position="27"/>
    </location>
</feature>
<accession>A0AAV9SEE3</accession>
<dbReference type="AlphaFoldDB" id="A0AAV9SEE3"/>
<feature type="compositionally biased region" description="Basic and acidic residues" evidence="1">
    <location>
        <begin position="17"/>
        <end position="27"/>
    </location>
</feature>
<evidence type="ECO:0000313" key="2">
    <source>
        <dbReference type="EMBL" id="KAK5619680.1"/>
    </source>
</evidence>
<reference evidence="2 3" key="1">
    <citation type="submission" date="2021-06" db="EMBL/GenBank/DDBJ databases">
        <authorList>
            <person name="Palmer J.M."/>
        </authorList>
    </citation>
    <scope>NUCLEOTIDE SEQUENCE [LARGE SCALE GENOMIC DNA]</scope>
    <source>
        <strain evidence="2 3">MEX-2019</strain>
        <tissue evidence="2">Muscle</tissue>
    </source>
</reference>
<sequence>MPLLGSSEASNQRRLVPRTEAKMERRMDQDFSKPLLQEVLQAAGSEEGPRLKTCDDLVYIQTRWRALWSTSPFLLHVLRSKFKRRGDGVTLQPTKPGNPLMLLKKTYLVLRLDRRTNQLSTVFS</sequence>
<protein>
    <submittedName>
        <fullName evidence="2">Uncharacterized protein</fullName>
    </submittedName>
</protein>
<evidence type="ECO:0000256" key="1">
    <source>
        <dbReference type="SAM" id="MobiDB-lite"/>
    </source>
</evidence>
<dbReference type="Proteomes" id="UP001311232">
    <property type="component" value="Unassembled WGS sequence"/>
</dbReference>
<dbReference type="EMBL" id="JAHHUM010000474">
    <property type="protein sequence ID" value="KAK5619680.1"/>
    <property type="molecule type" value="Genomic_DNA"/>
</dbReference>
<gene>
    <name evidence="2" type="ORF">CRENBAI_009444</name>
</gene>
<name>A0AAV9SEE3_9TELE</name>
<keyword evidence="3" id="KW-1185">Reference proteome</keyword>
<proteinExistence type="predicted"/>
<organism evidence="2 3">
    <name type="scientific">Crenichthys baileyi</name>
    <name type="common">White River springfish</name>
    <dbReference type="NCBI Taxonomy" id="28760"/>
    <lineage>
        <taxon>Eukaryota</taxon>
        <taxon>Metazoa</taxon>
        <taxon>Chordata</taxon>
        <taxon>Craniata</taxon>
        <taxon>Vertebrata</taxon>
        <taxon>Euteleostomi</taxon>
        <taxon>Actinopterygii</taxon>
        <taxon>Neopterygii</taxon>
        <taxon>Teleostei</taxon>
        <taxon>Neoteleostei</taxon>
        <taxon>Acanthomorphata</taxon>
        <taxon>Ovalentaria</taxon>
        <taxon>Atherinomorphae</taxon>
        <taxon>Cyprinodontiformes</taxon>
        <taxon>Goodeidae</taxon>
        <taxon>Crenichthys</taxon>
    </lineage>
</organism>
<comment type="caution">
    <text evidence="2">The sequence shown here is derived from an EMBL/GenBank/DDBJ whole genome shotgun (WGS) entry which is preliminary data.</text>
</comment>
<evidence type="ECO:0000313" key="3">
    <source>
        <dbReference type="Proteomes" id="UP001311232"/>
    </source>
</evidence>